<accession>A0A329MFR7</accession>
<comment type="caution">
    <text evidence="1">The sequence shown here is derived from an EMBL/GenBank/DDBJ whole genome shotgun (WGS) entry which is preliminary data.</text>
</comment>
<proteinExistence type="predicted"/>
<dbReference type="OrthoDB" id="9134286at2"/>
<dbReference type="SUPFAM" id="SSF82771">
    <property type="entry name" value="GIY-YIG endonuclease"/>
    <property type="match status" value="1"/>
</dbReference>
<sequence length="119" mass="14378">MEKNRRKELLEEYSQIKTFMGAIQITNKANGKIFVDTYPNLKNKWIMIQSQLDMGRFANLQLQKEWKEFGAESFTYEVLEEKEADEVKDRKWELKQLEKQWLEKLQPYGDRGYNKPPRN</sequence>
<evidence type="ECO:0000313" key="1">
    <source>
        <dbReference type="EMBL" id="RAV18769.1"/>
    </source>
</evidence>
<dbReference type="RefSeq" id="WP_113033387.1">
    <property type="nucleotide sequence ID" value="NZ_QMFB01000015.1"/>
</dbReference>
<protein>
    <submittedName>
        <fullName evidence="1">GIY-YIG nuclease family protein</fullName>
    </submittedName>
</protein>
<reference evidence="1 2" key="1">
    <citation type="journal article" date="2009" name="Int. J. Syst. Evol. Microbiol.">
        <title>Paenibacillus contaminans sp. nov., isolated from a contaminated laboratory plate.</title>
        <authorList>
            <person name="Chou J.H."/>
            <person name="Lee J.H."/>
            <person name="Lin M.C."/>
            <person name="Chang P.S."/>
            <person name="Arun A.B."/>
            <person name="Young C.C."/>
            <person name="Chen W.M."/>
        </authorList>
    </citation>
    <scope>NUCLEOTIDE SEQUENCE [LARGE SCALE GENOMIC DNA]</scope>
    <source>
        <strain evidence="1 2">CKOBP-6</strain>
    </source>
</reference>
<dbReference type="Proteomes" id="UP000250369">
    <property type="component" value="Unassembled WGS sequence"/>
</dbReference>
<dbReference type="CDD" id="cd10451">
    <property type="entry name" value="GIY-YIG_LuxR_like"/>
    <property type="match status" value="1"/>
</dbReference>
<organism evidence="1 2">
    <name type="scientific">Paenibacillus contaminans</name>
    <dbReference type="NCBI Taxonomy" id="450362"/>
    <lineage>
        <taxon>Bacteria</taxon>
        <taxon>Bacillati</taxon>
        <taxon>Bacillota</taxon>
        <taxon>Bacilli</taxon>
        <taxon>Bacillales</taxon>
        <taxon>Paenibacillaceae</taxon>
        <taxon>Paenibacillus</taxon>
    </lineage>
</organism>
<dbReference type="Gene3D" id="3.40.1440.10">
    <property type="entry name" value="GIY-YIG endonuclease"/>
    <property type="match status" value="1"/>
</dbReference>
<dbReference type="InterPro" id="IPR035901">
    <property type="entry name" value="GIY-YIG_endonuc_sf"/>
</dbReference>
<dbReference type="AlphaFoldDB" id="A0A329MFR7"/>
<dbReference type="EMBL" id="QMFB01000015">
    <property type="protein sequence ID" value="RAV18769.1"/>
    <property type="molecule type" value="Genomic_DNA"/>
</dbReference>
<evidence type="ECO:0000313" key="2">
    <source>
        <dbReference type="Proteomes" id="UP000250369"/>
    </source>
</evidence>
<keyword evidence="2" id="KW-1185">Reference proteome</keyword>
<gene>
    <name evidence="1" type="ORF">DQG23_23835</name>
</gene>
<name>A0A329MFR7_9BACL</name>